<keyword evidence="2" id="KW-0812">Transmembrane</keyword>
<evidence type="ECO:0000313" key="4">
    <source>
        <dbReference type="Proteomes" id="UP000586976"/>
    </source>
</evidence>
<keyword evidence="2" id="KW-1133">Transmembrane helix</keyword>
<proteinExistence type="predicted"/>
<accession>A0A7W2D7U4</accession>
<evidence type="ECO:0000313" key="3">
    <source>
        <dbReference type="EMBL" id="MBA4866382.1"/>
    </source>
</evidence>
<evidence type="ECO:0000256" key="1">
    <source>
        <dbReference type="SAM" id="MobiDB-lite"/>
    </source>
</evidence>
<dbReference type="AlphaFoldDB" id="A0A7W2D7U4"/>
<evidence type="ECO:0000256" key="2">
    <source>
        <dbReference type="SAM" id="Phobius"/>
    </source>
</evidence>
<reference evidence="3 4" key="1">
    <citation type="submission" date="2020-07" db="EMBL/GenBank/DDBJ databases">
        <title>Streptomyces isolated from Indian soil.</title>
        <authorList>
            <person name="Mandal S."/>
            <person name="Maiti P.K."/>
        </authorList>
    </citation>
    <scope>NUCLEOTIDE SEQUENCE [LARGE SCALE GENOMIC DNA]</scope>
    <source>
        <strain evidence="3 4">PSKA54</strain>
    </source>
</reference>
<gene>
    <name evidence="3" type="ORF">H1V43_34730</name>
</gene>
<sequence>MSPPLPPRVRLLWSASSVPLVLLIVVAAAAPVRPAHNGILAAADSRTAWSVVPSASGGTRPAKGGRPYFYAEGVPGAVLKDTVSVVNPGAKALTVELRGADADNTRGGGLSLRKRSTDTGAWITFAERKLRIPPHTRADVPFTVTVPGDATPGDHPGAIVASGGGRDAAVRLQLRVSGPTLAALTVERVRAEGRHISYDLVNRGNTVLTPRLTVRADGVFGEVLHRGPRTLPVELLPGRRITLTEPWPDAPTFDAVDITLTATAGGGARDTAAGSARFVPWGLLAGVAAGLAAAGGGAFWWRRRVGGLRGRSARGPDGRTQQIDPDNELTGAVT</sequence>
<dbReference type="RefSeq" id="WP_181867787.1">
    <property type="nucleotide sequence ID" value="NZ_JACEQY010000060.1"/>
</dbReference>
<feature type="region of interest" description="Disordered" evidence="1">
    <location>
        <begin position="310"/>
        <end position="334"/>
    </location>
</feature>
<evidence type="ECO:0008006" key="5">
    <source>
        <dbReference type="Google" id="ProtNLM"/>
    </source>
</evidence>
<comment type="caution">
    <text evidence="3">The sequence shown here is derived from an EMBL/GenBank/DDBJ whole genome shotgun (WGS) entry which is preliminary data.</text>
</comment>
<dbReference type="Proteomes" id="UP000586976">
    <property type="component" value="Unassembled WGS sequence"/>
</dbReference>
<name>A0A7W2D7U4_9ACTN</name>
<dbReference type="EMBL" id="JACEQY010000060">
    <property type="protein sequence ID" value="MBA4866382.1"/>
    <property type="molecule type" value="Genomic_DNA"/>
</dbReference>
<keyword evidence="4" id="KW-1185">Reference proteome</keyword>
<keyword evidence="2" id="KW-0472">Membrane</keyword>
<organism evidence="3 4">
    <name type="scientific">Streptomyces himalayensis subsp. aureolus</name>
    <dbReference type="NCBI Taxonomy" id="2758039"/>
    <lineage>
        <taxon>Bacteria</taxon>
        <taxon>Bacillati</taxon>
        <taxon>Actinomycetota</taxon>
        <taxon>Actinomycetes</taxon>
        <taxon>Kitasatosporales</taxon>
        <taxon>Streptomycetaceae</taxon>
        <taxon>Streptomyces</taxon>
        <taxon>Streptomyces himalayensis</taxon>
    </lineage>
</organism>
<feature type="transmembrane region" description="Helical" evidence="2">
    <location>
        <begin position="278"/>
        <end position="301"/>
    </location>
</feature>
<protein>
    <recommendedName>
        <fullName evidence="5">DUF916 domain-containing protein</fullName>
    </recommendedName>
</protein>